<accession>A0A9D2KLS8</accession>
<keyword evidence="2" id="KW-0808">Transferase</keyword>
<organism evidence="2 3">
    <name type="scientific">Candidatus Mailhella merdigallinarum</name>
    <dbReference type="NCBI Taxonomy" id="2838658"/>
    <lineage>
        <taxon>Bacteria</taxon>
        <taxon>Pseudomonadati</taxon>
        <taxon>Thermodesulfobacteriota</taxon>
        <taxon>Desulfovibrionia</taxon>
        <taxon>Desulfovibrionales</taxon>
        <taxon>Desulfovibrionaceae</taxon>
        <taxon>Mailhella</taxon>
    </lineage>
</organism>
<feature type="domain" description="Methyltransferase" evidence="1">
    <location>
        <begin position="82"/>
        <end position="153"/>
    </location>
</feature>
<dbReference type="SUPFAM" id="SSF53335">
    <property type="entry name" value="S-adenosyl-L-methionine-dependent methyltransferases"/>
    <property type="match status" value="1"/>
</dbReference>
<dbReference type="Gene3D" id="3.40.50.150">
    <property type="entry name" value="Vaccinia Virus protein VP39"/>
    <property type="match status" value="1"/>
</dbReference>
<dbReference type="Proteomes" id="UP000824225">
    <property type="component" value="Unassembled WGS sequence"/>
</dbReference>
<dbReference type="GO" id="GO:0032259">
    <property type="term" value="P:methylation"/>
    <property type="evidence" value="ECO:0007669"/>
    <property type="project" value="UniProtKB-KW"/>
</dbReference>
<dbReference type="PANTHER" id="PTHR14614">
    <property type="entry name" value="HEPATOCELLULAR CARCINOMA-ASSOCIATED ANTIGEN"/>
    <property type="match status" value="1"/>
</dbReference>
<protein>
    <submittedName>
        <fullName evidence="2">Methyltransferase domain-containing protein</fullName>
    </submittedName>
</protein>
<reference evidence="2" key="2">
    <citation type="submission" date="2021-04" db="EMBL/GenBank/DDBJ databases">
        <authorList>
            <person name="Gilroy R."/>
        </authorList>
    </citation>
    <scope>NUCLEOTIDE SEQUENCE</scope>
    <source>
        <strain evidence="2">CHK186-16707</strain>
    </source>
</reference>
<name>A0A9D2KLS8_9BACT</name>
<keyword evidence="2" id="KW-0489">Methyltransferase</keyword>
<dbReference type="InterPro" id="IPR029063">
    <property type="entry name" value="SAM-dependent_MTases_sf"/>
</dbReference>
<reference evidence="2" key="1">
    <citation type="journal article" date="2021" name="PeerJ">
        <title>Extensive microbial diversity within the chicken gut microbiome revealed by metagenomics and culture.</title>
        <authorList>
            <person name="Gilroy R."/>
            <person name="Ravi A."/>
            <person name="Getino M."/>
            <person name="Pursley I."/>
            <person name="Horton D.L."/>
            <person name="Alikhan N.F."/>
            <person name="Baker D."/>
            <person name="Gharbi K."/>
            <person name="Hall N."/>
            <person name="Watson M."/>
            <person name="Adriaenssens E.M."/>
            <person name="Foster-Nyarko E."/>
            <person name="Jarju S."/>
            <person name="Secka A."/>
            <person name="Antonio M."/>
            <person name="Oren A."/>
            <person name="Chaudhuri R.R."/>
            <person name="La Ragione R."/>
            <person name="Hildebrand F."/>
            <person name="Pallen M.J."/>
        </authorList>
    </citation>
    <scope>NUCLEOTIDE SEQUENCE</scope>
    <source>
        <strain evidence="2">CHK186-16707</strain>
    </source>
</reference>
<evidence type="ECO:0000259" key="1">
    <source>
        <dbReference type="Pfam" id="PF13649"/>
    </source>
</evidence>
<sequence length="237" mass="25959">MADSAAPVPSLSASELCFEACGRSWRLRRADLEALWTAMSEDDPGWREDERLPYWADLWPSSLALAAWLADRRADIADRACLDVGCGLGFTALVGQWLGGRVTGMDYDADALAYARINAELNAVSGVTWTIMDWRAPTLEPGVVDRAWAADIVYEQRFAAPVAAFLAHILATDGAAWIAEPGRAVFRALLDELPAHGLSFSKACFTPTWPLTPQAVPVPVTIWEIRRRPNFKTAIDG</sequence>
<dbReference type="EMBL" id="DXAN01000032">
    <property type="protein sequence ID" value="HJA09540.1"/>
    <property type="molecule type" value="Genomic_DNA"/>
</dbReference>
<dbReference type="AlphaFoldDB" id="A0A9D2KLS8"/>
<evidence type="ECO:0000313" key="2">
    <source>
        <dbReference type="EMBL" id="HJA09540.1"/>
    </source>
</evidence>
<dbReference type="InterPro" id="IPR041698">
    <property type="entry name" value="Methyltransf_25"/>
</dbReference>
<proteinExistence type="predicted"/>
<dbReference type="CDD" id="cd02440">
    <property type="entry name" value="AdoMet_MTases"/>
    <property type="match status" value="1"/>
</dbReference>
<evidence type="ECO:0000313" key="3">
    <source>
        <dbReference type="Proteomes" id="UP000824225"/>
    </source>
</evidence>
<dbReference type="InterPro" id="IPR019410">
    <property type="entry name" value="Methyltransf_16"/>
</dbReference>
<comment type="caution">
    <text evidence="2">The sequence shown here is derived from an EMBL/GenBank/DDBJ whole genome shotgun (WGS) entry which is preliminary data.</text>
</comment>
<dbReference type="GO" id="GO:0008168">
    <property type="term" value="F:methyltransferase activity"/>
    <property type="evidence" value="ECO:0007669"/>
    <property type="project" value="UniProtKB-KW"/>
</dbReference>
<dbReference type="Pfam" id="PF13649">
    <property type="entry name" value="Methyltransf_25"/>
    <property type="match status" value="1"/>
</dbReference>
<gene>
    <name evidence="2" type="ORF">H9962_10205</name>
</gene>